<protein>
    <submittedName>
        <fullName evidence="2">Uncharacterized protein</fullName>
    </submittedName>
</protein>
<dbReference type="Proteomes" id="UP000475862">
    <property type="component" value="Unassembled WGS sequence"/>
</dbReference>
<feature type="transmembrane region" description="Helical" evidence="1">
    <location>
        <begin position="157"/>
        <end position="176"/>
    </location>
</feature>
<sequence>MNQRNNTQFNEIQLTKPMIDNIIINNNILFYNLLVVLNVERCNRLSRKVERVDESDFLFSLSPPLKVTCLIFLRVDGAESNEQLSEFTRVFSLDFGFTFSFDIFFSFLLTIIVSGKELSEVCLIDVLDIFRVRIFGEFEIRETVLAALDKYWAETKVMYQLHVCGFVFLVAAMKHLKLRLVDNEDKLLSTISHSKESFVLVLIGFDVLKILKLEDFFVVSDESTDCTFWVLSSVSFDDSYSEESFELVLIGLEGKRRFDREFLFVFKFVDFFVLIVFEFLVDFDLTTRDILFFLSKFNLFDSDNALLEEVQLLISFGELEEQDVSLLQVDSDSLVANVGTLPYFFIKLFDSILFTLVEVRVSLNSSTVNLINNRIIFFRQYFFISIAIFC</sequence>
<name>A0A6G0TXE4_APHGL</name>
<evidence type="ECO:0000313" key="3">
    <source>
        <dbReference type="Proteomes" id="UP000475862"/>
    </source>
</evidence>
<gene>
    <name evidence="2" type="ORF">AGLY_005359</name>
</gene>
<keyword evidence="3" id="KW-1185">Reference proteome</keyword>
<accession>A0A6G0TXE4</accession>
<keyword evidence="1" id="KW-0812">Transmembrane</keyword>
<feature type="transmembrane region" description="Helical" evidence="1">
    <location>
        <begin position="262"/>
        <end position="281"/>
    </location>
</feature>
<proteinExistence type="predicted"/>
<keyword evidence="1" id="KW-1133">Transmembrane helix</keyword>
<reference evidence="2 3" key="1">
    <citation type="submission" date="2019-08" db="EMBL/GenBank/DDBJ databases">
        <title>The genome of the soybean aphid Biotype 1, its phylome, world population structure and adaptation to the North American continent.</title>
        <authorList>
            <person name="Giordano R."/>
            <person name="Donthu R.K."/>
            <person name="Hernandez A.G."/>
            <person name="Wright C.L."/>
            <person name="Zimin A.V."/>
        </authorList>
    </citation>
    <scope>NUCLEOTIDE SEQUENCE [LARGE SCALE GENOMIC DNA]</scope>
    <source>
        <tissue evidence="2">Whole aphids</tissue>
    </source>
</reference>
<organism evidence="2 3">
    <name type="scientific">Aphis glycines</name>
    <name type="common">Soybean aphid</name>
    <dbReference type="NCBI Taxonomy" id="307491"/>
    <lineage>
        <taxon>Eukaryota</taxon>
        <taxon>Metazoa</taxon>
        <taxon>Ecdysozoa</taxon>
        <taxon>Arthropoda</taxon>
        <taxon>Hexapoda</taxon>
        <taxon>Insecta</taxon>
        <taxon>Pterygota</taxon>
        <taxon>Neoptera</taxon>
        <taxon>Paraneoptera</taxon>
        <taxon>Hemiptera</taxon>
        <taxon>Sternorrhyncha</taxon>
        <taxon>Aphidomorpha</taxon>
        <taxon>Aphidoidea</taxon>
        <taxon>Aphididae</taxon>
        <taxon>Aphidini</taxon>
        <taxon>Aphis</taxon>
        <taxon>Aphis</taxon>
    </lineage>
</organism>
<dbReference type="EMBL" id="VYZN01000014">
    <property type="protein sequence ID" value="KAE9540107.1"/>
    <property type="molecule type" value="Genomic_DNA"/>
</dbReference>
<keyword evidence="1" id="KW-0472">Membrane</keyword>
<evidence type="ECO:0000313" key="2">
    <source>
        <dbReference type="EMBL" id="KAE9540107.1"/>
    </source>
</evidence>
<evidence type="ECO:0000256" key="1">
    <source>
        <dbReference type="SAM" id="Phobius"/>
    </source>
</evidence>
<feature type="transmembrane region" description="Helical" evidence="1">
    <location>
        <begin position="90"/>
        <end position="113"/>
    </location>
</feature>
<dbReference type="AlphaFoldDB" id="A0A6G0TXE4"/>
<dbReference type="OrthoDB" id="6288785at2759"/>
<comment type="caution">
    <text evidence="2">The sequence shown here is derived from an EMBL/GenBank/DDBJ whole genome shotgun (WGS) entry which is preliminary data.</text>
</comment>